<name>M5FXN8_DACPD</name>
<keyword evidence="2" id="KW-0472">Membrane</keyword>
<keyword evidence="4" id="KW-1185">Reference proteome</keyword>
<dbReference type="EMBL" id="JH795864">
    <property type="protein sequence ID" value="EJU01249.1"/>
    <property type="molecule type" value="Genomic_DNA"/>
</dbReference>
<evidence type="ECO:0000313" key="4">
    <source>
        <dbReference type="Proteomes" id="UP000030653"/>
    </source>
</evidence>
<keyword evidence="2" id="KW-0812">Transmembrane</keyword>
<feature type="transmembrane region" description="Helical" evidence="2">
    <location>
        <begin position="94"/>
        <end position="115"/>
    </location>
</feature>
<feature type="region of interest" description="Disordered" evidence="1">
    <location>
        <begin position="1"/>
        <end position="20"/>
    </location>
</feature>
<dbReference type="HOGENOM" id="CLU_1796410_0_0_1"/>
<proteinExistence type="predicted"/>
<keyword evidence="2" id="KW-1133">Transmembrane helix</keyword>
<protein>
    <submittedName>
        <fullName evidence="3">Uncharacterized protein</fullName>
    </submittedName>
</protein>
<dbReference type="GeneID" id="63687878"/>
<evidence type="ECO:0000256" key="2">
    <source>
        <dbReference type="SAM" id="Phobius"/>
    </source>
</evidence>
<sequence>MPSVPTLPTTPPDSSPPITSSTLLRLHRHSNSLSGHGNAIELLPLTAGSSDEHLHAPAEPPTSTTSEYYDHRMELRLGERDVEGMEGFSREENIFMAGSFGAVVVLSVVSGLITLKVICGGREGNIWIYPCLTFSFATTDDHPT</sequence>
<dbReference type="RefSeq" id="XP_040628146.1">
    <property type="nucleotide sequence ID" value="XM_040772816.1"/>
</dbReference>
<dbReference type="Proteomes" id="UP000030653">
    <property type="component" value="Unassembled WGS sequence"/>
</dbReference>
<dbReference type="AlphaFoldDB" id="M5FXN8"/>
<gene>
    <name evidence="3" type="ORF">DACRYDRAFT_22470</name>
</gene>
<accession>M5FXN8</accession>
<evidence type="ECO:0000256" key="1">
    <source>
        <dbReference type="SAM" id="MobiDB-lite"/>
    </source>
</evidence>
<evidence type="ECO:0000313" key="3">
    <source>
        <dbReference type="EMBL" id="EJU01249.1"/>
    </source>
</evidence>
<reference evidence="3 4" key="1">
    <citation type="journal article" date="2012" name="Science">
        <title>The Paleozoic origin of enzymatic lignin decomposition reconstructed from 31 fungal genomes.</title>
        <authorList>
            <person name="Floudas D."/>
            <person name="Binder M."/>
            <person name="Riley R."/>
            <person name="Barry K."/>
            <person name="Blanchette R.A."/>
            <person name="Henrissat B."/>
            <person name="Martinez A.T."/>
            <person name="Otillar R."/>
            <person name="Spatafora J.W."/>
            <person name="Yadav J.S."/>
            <person name="Aerts A."/>
            <person name="Benoit I."/>
            <person name="Boyd A."/>
            <person name="Carlson A."/>
            <person name="Copeland A."/>
            <person name="Coutinho P.M."/>
            <person name="de Vries R.P."/>
            <person name="Ferreira P."/>
            <person name="Findley K."/>
            <person name="Foster B."/>
            <person name="Gaskell J."/>
            <person name="Glotzer D."/>
            <person name="Gorecki P."/>
            <person name="Heitman J."/>
            <person name="Hesse C."/>
            <person name="Hori C."/>
            <person name="Igarashi K."/>
            <person name="Jurgens J.A."/>
            <person name="Kallen N."/>
            <person name="Kersten P."/>
            <person name="Kohler A."/>
            <person name="Kuees U."/>
            <person name="Kumar T.K.A."/>
            <person name="Kuo A."/>
            <person name="LaButti K."/>
            <person name="Larrondo L.F."/>
            <person name="Lindquist E."/>
            <person name="Ling A."/>
            <person name="Lombard V."/>
            <person name="Lucas S."/>
            <person name="Lundell T."/>
            <person name="Martin R."/>
            <person name="McLaughlin D.J."/>
            <person name="Morgenstern I."/>
            <person name="Morin E."/>
            <person name="Murat C."/>
            <person name="Nagy L.G."/>
            <person name="Nolan M."/>
            <person name="Ohm R.A."/>
            <person name="Patyshakuliyeva A."/>
            <person name="Rokas A."/>
            <person name="Ruiz-Duenas F.J."/>
            <person name="Sabat G."/>
            <person name="Salamov A."/>
            <person name="Samejima M."/>
            <person name="Schmutz J."/>
            <person name="Slot J.C."/>
            <person name="St John F."/>
            <person name="Stenlid J."/>
            <person name="Sun H."/>
            <person name="Sun S."/>
            <person name="Syed K."/>
            <person name="Tsang A."/>
            <person name="Wiebenga A."/>
            <person name="Young D."/>
            <person name="Pisabarro A."/>
            <person name="Eastwood D.C."/>
            <person name="Martin F."/>
            <person name="Cullen D."/>
            <person name="Grigoriev I.V."/>
            <person name="Hibbett D.S."/>
        </authorList>
    </citation>
    <scope>NUCLEOTIDE SEQUENCE [LARGE SCALE GENOMIC DNA]</scope>
    <source>
        <strain evidence="3 4">DJM-731 SS1</strain>
    </source>
</reference>
<organism evidence="3 4">
    <name type="scientific">Dacryopinax primogenitus (strain DJM 731)</name>
    <name type="common">Brown rot fungus</name>
    <dbReference type="NCBI Taxonomy" id="1858805"/>
    <lineage>
        <taxon>Eukaryota</taxon>
        <taxon>Fungi</taxon>
        <taxon>Dikarya</taxon>
        <taxon>Basidiomycota</taxon>
        <taxon>Agaricomycotina</taxon>
        <taxon>Dacrymycetes</taxon>
        <taxon>Dacrymycetales</taxon>
        <taxon>Dacrymycetaceae</taxon>
        <taxon>Dacryopinax</taxon>
    </lineage>
</organism>